<dbReference type="EC" id="3.6.1.-" evidence="10"/>
<feature type="binding site" evidence="10">
    <location>
        <position position="304"/>
    </location>
    <ligand>
        <name>Zn(2+)</name>
        <dbReference type="ChEBI" id="CHEBI:29105"/>
    </ligand>
</feature>
<keyword evidence="14" id="KW-1185">Reference proteome</keyword>
<feature type="binding site" evidence="10">
    <location>
        <begin position="219"/>
        <end position="227"/>
    </location>
    <ligand>
        <name>GTP</name>
        <dbReference type="ChEBI" id="CHEBI:37565"/>
    </ligand>
</feature>
<dbReference type="GO" id="GO:0003924">
    <property type="term" value="F:GTPase activity"/>
    <property type="evidence" value="ECO:0007669"/>
    <property type="project" value="UniProtKB-UniRule"/>
</dbReference>
<protein>
    <recommendedName>
        <fullName evidence="10">Small ribosomal subunit biogenesis GTPase RsgA</fullName>
        <ecNumber evidence="10">3.6.1.-</ecNumber>
    </recommendedName>
</protein>
<evidence type="ECO:0000256" key="6">
    <source>
        <dbReference type="ARBA" id="ARBA00022801"/>
    </source>
</evidence>
<comment type="cofactor">
    <cofactor evidence="10">
        <name>Zn(2+)</name>
        <dbReference type="ChEBI" id="CHEBI:29105"/>
    </cofactor>
    <text evidence="10">Binds 1 zinc ion per subunit.</text>
</comment>
<comment type="subunit">
    <text evidence="10">Monomer. Associates with 30S ribosomal subunit, binds 16S rRNA.</text>
</comment>
<evidence type="ECO:0000256" key="4">
    <source>
        <dbReference type="ARBA" id="ARBA00022730"/>
    </source>
</evidence>
<dbReference type="GO" id="GO:0005525">
    <property type="term" value="F:GTP binding"/>
    <property type="evidence" value="ECO:0007669"/>
    <property type="project" value="UniProtKB-UniRule"/>
</dbReference>
<dbReference type="Pfam" id="PF03193">
    <property type="entry name" value="RsgA_GTPase"/>
    <property type="match status" value="1"/>
</dbReference>
<dbReference type="RefSeq" id="WP_218017352.1">
    <property type="nucleotide sequence ID" value="NZ_AOGK01000010.1"/>
</dbReference>
<dbReference type="PROSITE" id="PS51721">
    <property type="entry name" value="G_CP"/>
    <property type="match status" value="1"/>
</dbReference>
<feature type="binding site" evidence="10">
    <location>
        <position position="306"/>
    </location>
    <ligand>
        <name>Zn(2+)</name>
        <dbReference type="ChEBI" id="CHEBI:29105"/>
    </ligand>
</feature>
<dbReference type="Proteomes" id="UP001152876">
    <property type="component" value="Unassembled WGS sequence"/>
</dbReference>
<comment type="function">
    <text evidence="10">One of several proteins that assist in the late maturation steps of the functional core of the 30S ribosomal subunit. Helps release RbfA from mature subunits. May play a role in the assembly of ribosomal proteins into the subunit. Circularly permuted GTPase that catalyzes slow GTP hydrolysis, GTPase activity is stimulated by the 30S ribosomal subunit.</text>
</comment>
<keyword evidence="2 10" id="KW-0690">Ribosome biogenesis</keyword>
<keyword evidence="6 10" id="KW-0378">Hydrolase</keyword>
<dbReference type="GO" id="GO:0046872">
    <property type="term" value="F:metal ion binding"/>
    <property type="evidence" value="ECO:0007669"/>
    <property type="project" value="UniProtKB-KW"/>
</dbReference>
<dbReference type="NCBIfam" id="TIGR00157">
    <property type="entry name" value="ribosome small subunit-dependent GTPase A"/>
    <property type="match status" value="1"/>
</dbReference>
<dbReference type="PROSITE" id="PS50936">
    <property type="entry name" value="ENGC_GTPASE"/>
    <property type="match status" value="1"/>
</dbReference>
<keyword evidence="5 10" id="KW-0547">Nucleotide-binding</keyword>
<proteinExistence type="inferred from homology"/>
<keyword evidence="1 10" id="KW-0963">Cytoplasm</keyword>
<gene>
    <name evidence="10" type="primary">rsgA</name>
    <name evidence="13" type="ORF">H010_12324</name>
</gene>
<comment type="subcellular location">
    <subcellularLocation>
        <location evidence="10">Cytoplasm</location>
    </subcellularLocation>
</comment>
<evidence type="ECO:0000256" key="5">
    <source>
        <dbReference type="ARBA" id="ARBA00022741"/>
    </source>
</evidence>
<evidence type="ECO:0000259" key="11">
    <source>
        <dbReference type="PROSITE" id="PS50936"/>
    </source>
</evidence>
<keyword evidence="9 10" id="KW-0342">GTP-binding</keyword>
<feature type="binding site" evidence="10">
    <location>
        <position position="312"/>
    </location>
    <ligand>
        <name>Zn(2+)</name>
        <dbReference type="ChEBI" id="CHEBI:29105"/>
    </ligand>
</feature>
<feature type="domain" description="CP-type G" evidence="12">
    <location>
        <begin position="116"/>
        <end position="276"/>
    </location>
</feature>
<evidence type="ECO:0000313" key="14">
    <source>
        <dbReference type="Proteomes" id="UP001152876"/>
    </source>
</evidence>
<dbReference type="AlphaFoldDB" id="A0A9X4NQU7"/>
<keyword evidence="3 10" id="KW-0479">Metal-binding</keyword>
<keyword evidence="8 10" id="KW-0694">RNA-binding</keyword>
<dbReference type="GO" id="GO:0019843">
    <property type="term" value="F:rRNA binding"/>
    <property type="evidence" value="ECO:0007669"/>
    <property type="project" value="UniProtKB-KW"/>
</dbReference>
<evidence type="ECO:0000256" key="7">
    <source>
        <dbReference type="ARBA" id="ARBA00022833"/>
    </source>
</evidence>
<evidence type="ECO:0000256" key="10">
    <source>
        <dbReference type="HAMAP-Rule" id="MF_01820"/>
    </source>
</evidence>
<name>A0A9X4NQU7_9BURK</name>
<comment type="similarity">
    <text evidence="10">Belongs to the TRAFAC class YlqF/YawG GTPase family. RsgA subfamily.</text>
</comment>
<dbReference type="GO" id="GO:0005737">
    <property type="term" value="C:cytoplasm"/>
    <property type="evidence" value="ECO:0007669"/>
    <property type="project" value="UniProtKB-SubCell"/>
</dbReference>
<sequence length="370" mass="40719">MSQRKQGSHGIGETVSMELSELGMDAWLAPSISELAALDLCAARVTAVDRGRYLVRNEAGEVPAELTGKLLHLAESSADLPCVGDWVGVRYRDGGTQASIHTVLPRRSFLRRKAAGRDVEFQMIAANIDAAFIVMSCHFDFNIPRLERYLVMAHDGHIEPVVVLTKTDLISQEVLEQLIGQIRRVGVEARIVCVSSVTGAGVEQVRELMTPGKTYCLLGSSGVGKTTLINRLLGDGDLETREVSHTGEGRHTTTRRHLIVLAHGALLVDMPGMRELGLLGAGEGIEDSFADIAELAGQCRFPDCTHGSEPGCAVRAAIDRNEVSEAHLRNYLKLRKESEFHELSLTERRNKDRAFGRFMHNYKKRKGNRD</sequence>
<feature type="binding site" evidence="10">
    <location>
        <position position="299"/>
    </location>
    <ligand>
        <name>Zn(2+)</name>
        <dbReference type="ChEBI" id="CHEBI:29105"/>
    </ligand>
</feature>
<dbReference type="CDD" id="cd01854">
    <property type="entry name" value="YjeQ_EngC"/>
    <property type="match status" value="1"/>
</dbReference>
<feature type="binding site" evidence="10">
    <location>
        <begin position="165"/>
        <end position="168"/>
    </location>
    <ligand>
        <name>GTP</name>
        <dbReference type="ChEBI" id="CHEBI:37565"/>
    </ligand>
</feature>
<evidence type="ECO:0000256" key="2">
    <source>
        <dbReference type="ARBA" id="ARBA00022517"/>
    </source>
</evidence>
<dbReference type="InterPro" id="IPR010914">
    <property type="entry name" value="RsgA_GTPase_dom"/>
</dbReference>
<keyword evidence="7 10" id="KW-0862">Zinc</keyword>
<dbReference type="InterPro" id="IPR030378">
    <property type="entry name" value="G_CP_dom"/>
</dbReference>
<dbReference type="PANTHER" id="PTHR32120:SF10">
    <property type="entry name" value="SMALL RIBOSOMAL SUBUNIT BIOGENESIS GTPASE RSGA"/>
    <property type="match status" value="1"/>
</dbReference>
<dbReference type="GO" id="GO:0042274">
    <property type="term" value="P:ribosomal small subunit biogenesis"/>
    <property type="evidence" value="ECO:0007669"/>
    <property type="project" value="UniProtKB-UniRule"/>
</dbReference>
<dbReference type="InterPro" id="IPR004881">
    <property type="entry name" value="Ribosome_biogen_GTPase_RsgA"/>
</dbReference>
<accession>A0A9X4NQU7</accession>
<dbReference type="HAMAP" id="MF_01820">
    <property type="entry name" value="GTPase_RsgA"/>
    <property type="match status" value="1"/>
</dbReference>
<reference evidence="13" key="1">
    <citation type="submission" date="2013-01" db="EMBL/GenBank/DDBJ databases">
        <title>Genome draft of Hydrogenophaga taeniospiralis 2K1.</title>
        <authorList>
            <person name="Gomila M."/>
            <person name="Lalucat J."/>
        </authorList>
    </citation>
    <scope>NUCLEOTIDE SEQUENCE</scope>
    <source>
        <strain evidence="13">CCUG 15921</strain>
    </source>
</reference>
<organism evidence="13 14">
    <name type="scientific">Hydrogenophaga taeniospiralis CCUG 15921</name>
    <dbReference type="NCBI Taxonomy" id="1281780"/>
    <lineage>
        <taxon>Bacteria</taxon>
        <taxon>Pseudomonadati</taxon>
        <taxon>Pseudomonadota</taxon>
        <taxon>Betaproteobacteria</taxon>
        <taxon>Burkholderiales</taxon>
        <taxon>Comamonadaceae</taxon>
        <taxon>Hydrogenophaga</taxon>
    </lineage>
</organism>
<evidence type="ECO:0000313" key="13">
    <source>
        <dbReference type="EMBL" id="MDG5976045.1"/>
    </source>
</evidence>
<comment type="caution">
    <text evidence="13">The sequence shown here is derived from an EMBL/GenBank/DDBJ whole genome shotgun (WGS) entry which is preliminary data.</text>
</comment>
<evidence type="ECO:0000256" key="1">
    <source>
        <dbReference type="ARBA" id="ARBA00022490"/>
    </source>
</evidence>
<evidence type="ECO:0000256" key="8">
    <source>
        <dbReference type="ARBA" id="ARBA00022884"/>
    </source>
</evidence>
<feature type="domain" description="EngC GTPase" evidence="11">
    <location>
        <begin position="126"/>
        <end position="274"/>
    </location>
</feature>
<dbReference type="PANTHER" id="PTHR32120">
    <property type="entry name" value="SMALL RIBOSOMAL SUBUNIT BIOGENESIS GTPASE RSGA"/>
    <property type="match status" value="1"/>
</dbReference>
<keyword evidence="4 10" id="KW-0699">rRNA-binding</keyword>
<dbReference type="EMBL" id="AOGK01000010">
    <property type="protein sequence ID" value="MDG5976045.1"/>
    <property type="molecule type" value="Genomic_DNA"/>
</dbReference>
<evidence type="ECO:0000259" key="12">
    <source>
        <dbReference type="PROSITE" id="PS51721"/>
    </source>
</evidence>
<evidence type="ECO:0000256" key="3">
    <source>
        <dbReference type="ARBA" id="ARBA00022723"/>
    </source>
</evidence>
<evidence type="ECO:0000256" key="9">
    <source>
        <dbReference type="ARBA" id="ARBA00023134"/>
    </source>
</evidence>